<keyword evidence="2" id="KW-1185">Reference proteome</keyword>
<protein>
    <recommendedName>
        <fullName evidence="3">Ankyrin repeat domain-containing protein</fullName>
    </recommendedName>
</protein>
<comment type="caution">
    <text evidence="1">The sequence shown here is derived from an EMBL/GenBank/DDBJ whole genome shotgun (WGS) entry which is preliminary data.</text>
</comment>
<evidence type="ECO:0008006" key="3">
    <source>
        <dbReference type="Google" id="ProtNLM"/>
    </source>
</evidence>
<dbReference type="Gene3D" id="1.25.40.20">
    <property type="entry name" value="Ankyrin repeat-containing domain"/>
    <property type="match status" value="1"/>
</dbReference>
<dbReference type="SUPFAM" id="SSF48403">
    <property type="entry name" value="Ankyrin repeat"/>
    <property type="match status" value="1"/>
</dbReference>
<dbReference type="EMBL" id="CAKKNE010000002">
    <property type="protein sequence ID" value="CAH0369888.1"/>
    <property type="molecule type" value="Genomic_DNA"/>
</dbReference>
<reference evidence="1" key="1">
    <citation type="submission" date="2021-11" db="EMBL/GenBank/DDBJ databases">
        <authorList>
            <consortium name="Genoscope - CEA"/>
            <person name="William W."/>
        </authorList>
    </citation>
    <scope>NUCLEOTIDE SEQUENCE</scope>
</reference>
<evidence type="ECO:0000313" key="2">
    <source>
        <dbReference type="Proteomes" id="UP000789595"/>
    </source>
</evidence>
<name>A0A8J2SGS6_9STRA</name>
<gene>
    <name evidence="1" type="ORF">PECAL_2P30320</name>
</gene>
<dbReference type="Proteomes" id="UP000789595">
    <property type="component" value="Unassembled WGS sequence"/>
</dbReference>
<dbReference type="InterPro" id="IPR036770">
    <property type="entry name" value="Ankyrin_rpt-contain_sf"/>
</dbReference>
<organism evidence="1 2">
    <name type="scientific">Pelagomonas calceolata</name>
    <dbReference type="NCBI Taxonomy" id="35677"/>
    <lineage>
        <taxon>Eukaryota</taxon>
        <taxon>Sar</taxon>
        <taxon>Stramenopiles</taxon>
        <taxon>Ochrophyta</taxon>
        <taxon>Pelagophyceae</taxon>
        <taxon>Pelagomonadales</taxon>
        <taxon>Pelagomonadaceae</taxon>
        <taxon>Pelagomonas</taxon>
    </lineage>
</organism>
<evidence type="ECO:0000313" key="1">
    <source>
        <dbReference type="EMBL" id="CAH0369888.1"/>
    </source>
</evidence>
<dbReference type="InterPro" id="IPR002110">
    <property type="entry name" value="Ankyrin_rpt"/>
</dbReference>
<sequence>MSRQPRERVFTLSPVEAWLAEHDEKDDDDERRELLTGLLVKTVSAPLIRERHVKLARRLLARGADPNPLKASGYGSPLHAAARARGAFSLDLVEALLASGAAPNARTAAGAGSKTPLMVAIEALSLRPSRFPALAVIRALLRGGARVDRICGSEDVEMRMWRIERLRPEVCEEQNWIACRDTFDCIRAAGSWKAFVRRPHVDLFVLRALVVRGRAKTRDAGLRRLVTLPNPVLWRVLNYWRATS</sequence>
<accession>A0A8J2SGS6</accession>
<dbReference type="Pfam" id="PF00023">
    <property type="entry name" value="Ank"/>
    <property type="match status" value="1"/>
</dbReference>
<proteinExistence type="predicted"/>
<dbReference type="AlphaFoldDB" id="A0A8J2SGS6"/>